<dbReference type="EMBL" id="BMFC01000001">
    <property type="protein sequence ID" value="GGB93828.1"/>
    <property type="molecule type" value="Genomic_DNA"/>
</dbReference>
<dbReference type="RefSeq" id="WP_188480653.1">
    <property type="nucleotide sequence ID" value="NZ_BMFC01000001.1"/>
</dbReference>
<feature type="coiled-coil region" evidence="1">
    <location>
        <begin position="1"/>
        <end position="35"/>
    </location>
</feature>
<evidence type="ECO:0000256" key="2">
    <source>
        <dbReference type="SAM" id="MobiDB-lite"/>
    </source>
</evidence>
<keyword evidence="1" id="KW-0175">Coiled coil</keyword>
<evidence type="ECO:0000313" key="3">
    <source>
        <dbReference type="EMBL" id="GGB93828.1"/>
    </source>
</evidence>
<feature type="region of interest" description="Disordered" evidence="2">
    <location>
        <begin position="82"/>
        <end position="115"/>
    </location>
</feature>
<sequence length="115" mass="13004">MSKINNQIAKIENEMAQRRNRLRDLKAQATKQDRKDDARRKILYGAAYLAALPSLSEDAQKRSLERIEACITRPKDREFLGLEPLKNTNSDSKISEGSDKEVTADLPFVNPTGTE</sequence>
<comment type="caution">
    <text evidence="3">The sequence shown here is derived from an EMBL/GenBank/DDBJ whole genome shotgun (WGS) entry which is preliminary data.</text>
</comment>
<protein>
    <recommendedName>
        <fullName evidence="5">Mobilization protein</fullName>
    </recommendedName>
</protein>
<accession>A0ABQ1KAL6</accession>
<name>A0ABQ1KAL6_9RHOB</name>
<organism evidence="3 4">
    <name type="scientific">Marivita lacus</name>
    <dbReference type="NCBI Taxonomy" id="1323742"/>
    <lineage>
        <taxon>Bacteria</taxon>
        <taxon>Pseudomonadati</taxon>
        <taxon>Pseudomonadota</taxon>
        <taxon>Alphaproteobacteria</taxon>
        <taxon>Rhodobacterales</taxon>
        <taxon>Roseobacteraceae</taxon>
        <taxon>Marivita</taxon>
    </lineage>
</organism>
<reference evidence="4" key="1">
    <citation type="journal article" date="2019" name="Int. J. Syst. Evol. Microbiol.">
        <title>The Global Catalogue of Microorganisms (GCM) 10K type strain sequencing project: providing services to taxonomists for standard genome sequencing and annotation.</title>
        <authorList>
            <consortium name="The Broad Institute Genomics Platform"/>
            <consortium name="The Broad Institute Genome Sequencing Center for Infectious Disease"/>
            <person name="Wu L."/>
            <person name="Ma J."/>
        </authorList>
    </citation>
    <scope>NUCLEOTIDE SEQUENCE [LARGE SCALE GENOMIC DNA]</scope>
    <source>
        <strain evidence="4">CGMCC 1.12478</strain>
    </source>
</reference>
<proteinExistence type="predicted"/>
<evidence type="ECO:0008006" key="5">
    <source>
        <dbReference type="Google" id="ProtNLM"/>
    </source>
</evidence>
<keyword evidence="4" id="KW-1185">Reference proteome</keyword>
<evidence type="ECO:0000313" key="4">
    <source>
        <dbReference type="Proteomes" id="UP000645462"/>
    </source>
</evidence>
<evidence type="ECO:0000256" key="1">
    <source>
        <dbReference type="SAM" id="Coils"/>
    </source>
</evidence>
<gene>
    <name evidence="3" type="ORF">GCM10011363_08070</name>
</gene>
<feature type="compositionally biased region" description="Basic and acidic residues" evidence="2">
    <location>
        <begin position="93"/>
        <end position="103"/>
    </location>
</feature>
<dbReference type="Proteomes" id="UP000645462">
    <property type="component" value="Unassembled WGS sequence"/>
</dbReference>